<dbReference type="RefSeq" id="WP_170035168.1">
    <property type="nucleotide sequence ID" value="NZ_JABDTL010000001.1"/>
</dbReference>
<dbReference type="EMBL" id="JACHIA010000029">
    <property type="protein sequence ID" value="MBB6073761.1"/>
    <property type="molecule type" value="Genomic_DNA"/>
</dbReference>
<organism evidence="1 2">
    <name type="scientific">Longimicrobium terrae</name>
    <dbReference type="NCBI Taxonomy" id="1639882"/>
    <lineage>
        <taxon>Bacteria</taxon>
        <taxon>Pseudomonadati</taxon>
        <taxon>Gemmatimonadota</taxon>
        <taxon>Longimicrobiia</taxon>
        <taxon>Longimicrobiales</taxon>
        <taxon>Longimicrobiaceae</taxon>
        <taxon>Longimicrobium</taxon>
    </lineage>
</organism>
<evidence type="ECO:0000313" key="2">
    <source>
        <dbReference type="Proteomes" id="UP000582837"/>
    </source>
</evidence>
<dbReference type="Proteomes" id="UP000582837">
    <property type="component" value="Unassembled WGS sequence"/>
</dbReference>
<reference evidence="1 2" key="1">
    <citation type="submission" date="2020-08" db="EMBL/GenBank/DDBJ databases">
        <title>Genomic Encyclopedia of Type Strains, Phase IV (KMG-IV): sequencing the most valuable type-strain genomes for metagenomic binning, comparative biology and taxonomic classification.</title>
        <authorList>
            <person name="Goeker M."/>
        </authorList>
    </citation>
    <scope>NUCLEOTIDE SEQUENCE [LARGE SCALE GENOMIC DNA]</scope>
    <source>
        <strain evidence="1 2">DSM 29007</strain>
    </source>
</reference>
<dbReference type="AlphaFoldDB" id="A0A841H6H7"/>
<keyword evidence="2" id="KW-1185">Reference proteome</keyword>
<comment type="caution">
    <text evidence="1">The sequence shown here is derived from an EMBL/GenBank/DDBJ whole genome shotgun (WGS) entry which is preliminary data.</text>
</comment>
<name>A0A841H6H7_9BACT</name>
<sequence length="129" mass="14007">MSEAPDPRRIPVEAIREAARRAVAQTSLRAVARAIPMSPMGLQHFVNGTSPYRGTLRKLTAWYVNRTGSPGEFSEETVRAALAILLDGIADEQQPAARVQLLTLLVHQHQKAGTEPPAWLVGMLQSEGG</sequence>
<proteinExistence type="predicted"/>
<gene>
    <name evidence="1" type="ORF">HNQ61_005439</name>
</gene>
<protein>
    <submittedName>
        <fullName evidence="1">Uncharacterized protein</fullName>
    </submittedName>
</protein>
<accession>A0A841H6H7</accession>
<evidence type="ECO:0000313" key="1">
    <source>
        <dbReference type="EMBL" id="MBB6073761.1"/>
    </source>
</evidence>